<feature type="non-terminal residue" evidence="1">
    <location>
        <position position="1"/>
    </location>
</feature>
<accession>A0A699KLE8</accession>
<dbReference type="AlphaFoldDB" id="A0A699KLE8"/>
<name>A0A699KLE8_TANCI</name>
<proteinExistence type="predicted"/>
<dbReference type="EMBL" id="BKCJ010532693">
    <property type="protein sequence ID" value="GFB00951.1"/>
    <property type="molecule type" value="Genomic_DNA"/>
</dbReference>
<organism evidence="1">
    <name type="scientific">Tanacetum cinerariifolium</name>
    <name type="common">Dalmatian daisy</name>
    <name type="synonym">Chrysanthemum cinerariifolium</name>
    <dbReference type="NCBI Taxonomy" id="118510"/>
    <lineage>
        <taxon>Eukaryota</taxon>
        <taxon>Viridiplantae</taxon>
        <taxon>Streptophyta</taxon>
        <taxon>Embryophyta</taxon>
        <taxon>Tracheophyta</taxon>
        <taxon>Spermatophyta</taxon>
        <taxon>Magnoliopsida</taxon>
        <taxon>eudicotyledons</taxon>
        <taxon>Gunneridae</taxon>
        <taxon>Pentapetalae</taxon>
        <taxon>asterids</taxon>
        <taxon>campanulids</taxon>
        <taxon>Asterales</taxon>
        <taxon>Asteraceae</taxon>
        <taxon>Asteroideae</taxon>
        <taxon>Anthemideae</taxon>
        <taxon>Anthemidinae</taxon>
        <taxon>Tanacetum</taxon>
    </lineage>
</organism>
<evidence type="ECO:0008006" key="2">
    <source>
        <dbReference type="Google" id="ProtNLM"/>
    </source>
</evidence>
<comment type="caution">
    <text evidence="1">The sequence shown here is derived from an EMBL/GenBank/DDBJ whole genome shotgun (WGS) entry which is preliminary data.</text>
</comment>
<gene>
    <name evidence="1" type="ORF">Tci_672922</name>
</gene>
<evidence type="ECO:0000313" key="1">
    <source>
        <dbReference type="EMBL" id="GFB00951.1"/>
    </source>
</evidence>
<sequence>FRDEICVQYRSKDNVIKGTKNVKVEYVWKPFICSQCKVFGHRDERCMKFKGTAVDNARENGMNKENMEVKDVDGFTEKEKEVVSNDEENIKEKRSDKGKSWTIKDAVDKALRSSQNKFAPLETMSEKQELNFLKDRIIVD</sequence>
<reference evidence="1" key="1">
    <citation type="journal article" date="2019" name="Sci. Rep.">
        <title>Draft genome of Tanacetum cinerariifolium, the natural source of mosquito coil.</title>
        <authorList>
            <person name="Yamashiro T."/>
            <person name="Shiraishi A."/>
            <person name="Satake H."/>
            <person name="Nakayama K."/>
        </authorList>
    </citation>
    <scope>NUCLEOTIDE SEQUENCE</scope>
</reference>
<protein>
    <recommendedName>
        <fullName evidence="2">Zinc knuckle CX2CX4HX4C</fullName>
    </recommendedName>
</protein>